<keyword evidence="2" id="KW-1185">Reference proteome</keyword>
<protein>
    <submittedName>
        <fullName evidence="1">Uncharacterized protein</fullName>
    </submittedName>
</protein>
<proteinExistence type="predicted"/>
<accession>A0ACD5ZEH2</accession>
<dbReference type="EnsemblPlants" id="AVESA.00010b.r2.6CG1149640.1">
    <property type="protein sequence ID" value="AVESA.00010b.r2.6CG1149640.1.CDS.1"/>
    <property type="gene ID" value="AVESA.00010b.r2.6CG1149640"/>
</dbReference>
<reference evidence="1" key="2">
    <citation type="submission" date="2025-09" db="UniProtKB">
        <authorList>
            <consortium name="EnsemblPlants"/>
        </authorList>
    </citation>
    <scope>IDENTIFICATION</scope>
</reference>
<organism evidence="1 2">
    <name type="scientific">Avena sativa</name>
    <name type="common">Oat</name>
    <dbReference type="NCBI Taxonomy" id="4498"/>
    <lineage>
        <taxon>Eukaryota</taxon>
        <taxon>Viridiplantae</taxon>
        <taxon>Streptophyta</taxon>
        <taxon>Embryophyta</taxon>
        <taxon>Tracheophyta</taxon>
        <taxon>Spermatophyta</taxon>
        <taxon>Magnoliopsida</taxon>
        <taxon>Liliopsida</taxon>
        <taxon>Poales</taxon>
        <taxon>Poaceae</taxon>
        <taxon>BOP clade</taxon>
        <taxon>Pooideae</taxon>
        <taxon>Poodae</taxon>
        <taxon>Poeae</taxon>
        <taxon>Poeae Chloroplast Group 1 (Aveneae type)</taxon>
        <taxon>Aveninae</taxon>
        <taxon>Avena</taxon>
    </lineage>
</organism>
<dbReference type="Proteomes" id="UP001732700">
    <property type="component" value="Chromosome 6C"/>
</dbReference>
<evidence type="ECO:0000313" key="1">
    <source>
        <dbReference type="EnsemblPlants" id="AVESA.00010b.r2.6CG1149640.1.CDS.1"/>
    </source>
</evidence>
<evidence type="ECO:0000313" key="2">
    <source>
        <dbReference type="Proteomes" id="UP001732700"/>
    </source>
</evidence>
<sequence>MAPSFGRSISFPLTPGRSSSKPRHVRSVSLPAYTTTSHLNAQIAVVRSLSHSSLAASLTHIHDLHSSISDILLLQHPQDALRRATNLGDRLLDAFLHLADAHQGFQECLLDLKHAAAQTSAALRRGDATSAASVMRSQRGADKKLARLAASVSAISSKCARLNFAGTEDAEMAGALLEAAATSAAVSAAMFVATASMSSASSPSSCNNIISVFGSFGKKFTAETAEQALERMQALEQCFDECDAVCDKVFRSIVHTRVSLLNIMTPTI</sequence>
<reference evidence="1" key="1">
    <citation type="submission" date="2021-05" db="EMBL/GenBank/DDBJ databases">
        <authorList>
            <person name="Scholz U."/>
            <person name="Mascher M."/>
            <person name="Fiebig A."/>
        </authorList>
    </citation>
    <scope>NUCLEOTIDE SEQUENCE [LARGE SCALE GENOMIC DNA]</scope>
</reference>
<name>A0ACD5ZEH2_AVESA</name>